<keyword evidence="3" id="KW-1185">Reference proteome</keyword>
<evidence type="ECO:0000256" key="1">
    <source>
        <dbReference type="SAM" id="MobiDB-lite"/>
    </source>
</evidence>
<feature type="region of interest" description="Disordered" evidence="1">
    <location>
        <begin position="1"/>
        <end position="46"/>
    </location>
</feature>
<proteinExistence type="predicted"/>
<comment type="caution">
    <text evidence="2">The sequence shown here is derived from an EMBL/GenBank/DDBJ whole genome shotgun (WGS) entry which is preliminary data.</text>
</comment>
<reference evidence="2" key="1">
    <citation type="submission" date="2023-05" db="EMBL/GenBank/DDBJ databases">
        <title>Nepenthes gracilis genome sequencing.</title>
        <authorList>
            <person name="Fukushima K."/>
        </authorList>
    </citation>
    <scope>NUCLEOTIDE SEQUENCE</scope>
    <source>
        <strain evidence="2">SING2019-196</strain>
    </source>
</reference>
<name>A0AAD3S3I9_NEPGR</name>
<dbReference type="AlphaFoldDB" id="A0AAD3S3I9"/>
<gene>
    <name evidence="2" type="ORF">Nepgr_005641</name>
</gene>
<dbReference type="Proteomes" id="UP001279734">
    <property type="component" value="Unassembled WGS sequence"/>
</dbReference>
<sequence length="77" mass="8565">MDRISPALPGYGGPTSPKLTFSGDLESSLKESEGPRERTTEPEAYESTAKMYVRQTPFYDCSSIFRATVSLNVSRRI</sequence>
<organism evidence="2 3">
    <name type="scientific">Nepenthes gracilis</name>
    <name type="common">Slender pitcher plant</name>
    <dbReference type="NCBI Taxonomy" id="150966"/>
    <lineage>
        <taxon>Eukaryota</taxon>
        <taxon>Viridiplantae</taxon>
        <taxon>Streptophyta</taxon>
        <taxon>Embryophyta</taxon>
        <taxon>Tracheophyta</taxon>
        <taxon>Spermatophyta</taxon>
        <taxon>Magnoliopsida</taxon>
        <taxon>eudicotyledons</taxon>
        <taxon>Gunneridae</taxon>
        <taxon>Pentapetalae</taxon>
        <taxon>Caryophyllales</taxon>
        <taxon>Nepenthaceae</taxon>
        <taxon>Nepenthes</taxon>
    </lineage>
</organism>
<accession>A0AAD3S3I9</accession>
<evidence type="ECO:0000313" key="2">
    <source>
        <dbReference type="EMBL" id="GMH03802.1"/>
    </source>
</evidence>
<evidence type="ECO:0000313" key="3">
    <source>
        <dbReference type="Proteomes" id="UP001279734"/>
    </source>
</evidence>
<protein>
    <submittedName>
        <fullName evidence="2">Uncharacterized protein</fullName>
    </submittedName>
</protein>
<dbReference type="EMBL" id="BSYO01000004">
    <property type="protein sequence ID" value="GMH03802.1"/>
    <property type="molecule type" value="Genomic_DNA"/>
</dbReference>
<feature type="compositionally biased region" description="Basic and acidic residues" evidence="1">
    <location>
        <begin position="27"/>
        <end position="41"/>
    </location>
</feature>